<dbReference type="AlphaFoldDB" id="A0A1L3MPE4"/>
<evidence type="ECO:0000256" key="1">
    <source>
        <dbReference type="SAM" id="Phobius"/>
    </source>
</evidence>
<dbReference type="KEGG" id="bwh:A9C19_05275"/>
<dbReference type="Proteomes" id="UP000181936">
    <property type="component" value="Chromosome"/>
</dbReference>
<organism evidence="2 3">
    <name type="scientific">Bacillus weihaiensis</name>
    <dbReference type="NCBI Taxonomy" id="1547283"/>
    <lineage>
        <taxon>Bacteria</taxon>
        <taxon>Bacillati</taxon>
        <taxon>Bacillota</taxon>
        <taxon>Bacilli</taxon>
        <taxon>Bacillales</taxon>
        <taxon>Bacillaceae</taxon>
        <taxon>Bacillus</taxon>
    </lineage>
</organism>
<dbReference type="RefSeq" id="WP_072578992.1">
    <property type="nucleotide sequence ID" value="NZ_CP016020.1"/>
</dbReference>
<proteinExistence type="predicted"/>
<gene>
    <name evidence="2" type="ORF">A9C19_05275</name>
</gene>
<dbReference type="OrthoDB" id="2989824at2"/>
<feature type="transmembrane region" description="Helical" evidence="1">
    <location>
        <begin position="86"/>
        <end position="103"/>
    </location>
</feature>
<evidence type="ECO:0008006" key="4">
    <source>
        <dbReference type="Google" id="ProtNLM"/>
    </source>
</evidence>
<keyword evidence="1" id="KW-0812">Transmembrane</keyword>
<evidence type="ECO:0000313" key="2">
    <source>
        <dbReference type="EMBL" id="APH04199.1"/>
    </source>
</evidence>
<dbReference type="STRING" id="1547283.A9C19_05275"/>
<feature type="transmembrane region" description="Helical" evidence="1">
    <location>
        <begin position="57"/>
        <end position="74"/>
    </location>
</feature>
<feature type="transmembrane region" description="Helical" evidence="1">
    <location>
        <begin position="110"/>
        <end position="127"/>
    </location>
</feature>
<keyword evidence="1" id="KW-0472">Membrane</keyword>
<accession>A0A1L3MPE4</accession>
<dbReference type="EMBL" id="CP016020">
    <property type="protein sequence ID" value="APH04199.1"/>
    <property type="molecule type" value="Genomic_DNA"/>
</dbReference>
<sequence length="163" mass="18553">MKKISLFPAIVIFGIGLYYSLQKFEIYLFEHQSSWQFLLILLGFAFLISGHFEKDNTAILPGITLVGLGIHFIYHGRLNTWPDHAPAFLFILAVSFLLTSLKTKNGASQGVILFLLALILHFLQRIIDSLSFIQAGVTLLETYWPFLFLLVGGFLLYRTRKRG</sequence>
<feature type="transmembrane region" description="Helical" evidence="1">
    <location>
        <begin position="133"/>
        <end position="157"/>
    </location>
</feature>
<name>A0A1L3MPE4_9BACI</name>
<keyword evidence="1" id="KW-1133">Transmembrane helix</keyword>
<feature type="transmembrane region" description="Helical" evidence="1">
    <location>
        <begin position="5"/>
        <end position="21"/>
    </location>
</feature>
<keyword evidence="3" id="KW-1185">Reference proteome</keyword>
<evidence type="ECO:0000313" key="3">
    <source>
        <dbReference type="Proteomes" id="UP000181936"/>
    </source>
</evidence>
<feature type="transmembrane region" description="Helical" evidence="1">
    <location>
        <begin position="33"/>
        <end position="50"/>
    </location>
</feature>
<reference evidence="2 3" key="1">
    <citation type="journal article" date="2016" name="Sci. Rep.">
        <title>Complete genome sequence and transcriptomic analysis of a novel marine strain Bacillus weihaiensis reveals the mechanism of brown algae degradation.</title>
        <authorList>
            <person name="Zhu Y."/>
            <person name="Chen P."/>
            <person name="Bao Y."/>
            <person name="Men Y."/>
            <person name="Zeng Y."/>
            <person name="Yang J."/>
            <person name="Sun J."/>
            <person name="Sun Y."/>
        </authorList>
    </citation>
    <scope>NUCLEOTIDE SEQUENCE [LARGE SCALE GENOMIC DNA]</scope>
    <source>
        <strain evidence="2 3">Alg07</strain>
    </source>
</reference>
<protein>
    <recommendedName>
        <fullName evidence="4">DUF5668 domain-containing protein</fullName>
    </recommendedName>
</protein>